<evidence type="ECO:0000313" key="4">
    <source>
        <dbReference type="EMBL" id="RYB03282.1"/>
    </source>
</evidence>
<organism evidence="4 5">
    <name type="scientific">Lichenibacterium ramalinae</name>
    <dbReference type="NCBI Taxonomy" id="2316527"/>
    <lineage>
        <taxon>Bacteria</taxon>
        <taxon>Pseudomonadati</taxon>
        <taxon>Pseudomonadota</taxon>
        <taxon>Alphaproteobacteria</taxon>
        <taxon>Hyphomicrobiales</taxon>
        <taxon>Lichenihabitantaceae</taxon>
        <taxon>Lichenibacterium</taxon>
    </lineage>
</organism>
<feature type="transmembrane region" description="Helical" evidence="2">
    <location>
        <begin position="43"/>
        <end position="65"/>
    </location>
</feature>
<feature type="region of interest" description="Disordered" evidence="1">
    <location>
        <begin position="393"/>
        <end position="417"/>
    </location>
</feature>
<feature type="transmembrane region" description="Helical" evidence="2">
    <location>
        <begin position="184"/>
        <end position="204"/>
    </location>
</feature>
<evidence type="ECO:0000259" key="3">
    <source>
        <dbReference type="Pfam" id="PF01757"/>
    </source>
</evidence>
<feature type="domain" description="Acyltransferase 3" evidence="3">
    <location>
        <begin position="36"/>
        <end position="366"/>
    </location>
</feature>
<feature type="region of interest" description="Disordered" evidence="1">
    <location>
        <begin position="1"/>
        <end position="25"/>
    </location>
</feature>
<gene>
    <name evidence="4" type="ORF">D3272_17835</name>
</gene>
<evidence type="ECO:0000256" key="1">
    <source>
        <dbReference type="SAM" id="MobiDB-lite"/>
    </source>
</evidence>
<feature type="transmembrane region" description="Helical" evidence="2">
    <location>
        <begin position="210"/>
        <end position="233"/>
    </location>
</feature>
<feature type="transmembrane region" description="Helical" evidence="2">
    <location>
        <begin position="318"/>
        <end position="340"/>
    </location>
</feature>
<keyword evidence="4" id="KW-0808">Transferase</keyword>
<proteinExistence type="predicted"/>
<feature type="transmembrane region" description="Helical" evidence="2">
    <location>
        <begin position="346"/>
        <end position="368"/>
    </location>
</feature>
<dbReference type="AlphaFoldDB" id="A0A4Q2R9E8"/>
<feature type="transmembrane region" description="Helical" evidence="2">
    <location>
        <begin position="71"/>
        <end position="95"/>
    </location>
</feature>
<keyword evidence="2" id="KW-0812">Transmembrane</keyword>
<keyword evidence="4" id="KW-0012">Acyltransferase</keyword>
<feature type="transmembrane region" description="Helical" evidence="2">
    <location>
        <begin position="115"/>
        <end position="134"/>
    </location>
</feature>
<dbReference type="OrthoDB" id="9796461at2"/>
<reference evidence="4 5" key="1">
    <citation type="submission" date="2018-09" db="EMBL/GenBank/DDBJ databases">
        <authorList>
            <person name="Grouzdev D.S."/>
            <person name="Krutkina M.S."/>
        </authorList>
    </citation>
    <scope>NUCLEOTIDE SEQUENCE [LARGE SCALE GENOMIC DNA]</scope>
    <source>
        <strain evidence="4 5">RmlP001</strain>
    </source>
</reference>
<evidence type="ECO:0000313" key="5">
    <source>
        <dbReference type="Proteomes" id="UP000289411"/>
    </source>
</evidence>
<accession>A0A4Q2R9E8</accession>
<evidence type="ECO:0000256" key="2">
    <source>
        <dbReference type="SAM" id="Phobius"/>
    </source>
</evidence>
<dbReference type="InterPro" id="IPR050879">
    <property type="entry name" value="Acyltransferase_3"/>
</dbReference>
<name>A0A4Q2R9E8_9HYPH</name>
<sequence>MTIMAGSPVKPRHPRRPGGSSDTETLVADPGGRALEIDAVRGWAALSVVCFHVFWETFGVAVPWLRNPYTAFLLAGHFDVILFFILSGDALSFPFFHGGGATYLQRAALKRYPRLTVPIVVVTAVTASLMALGLTPTVAAGDIVDRADWLGSFARFNASGSGAIKFAFYHVYTGNYRSDYLPFLWTMPVELIGSFFLLLALFVFPRVKGATWIVAVLAYLLVADGSFMGCFLIGMLLGKARAAGVFRRLPPTVDRYGAPLGIVTALWFVGRRQVLGDQELRGLVGAGTLLLLSIYSCKSLVALLARSRVSQFLGRISYLLYLWHFTVLISVTSGLITWAAGSDGVLTPLTALAIGIATVVASLAVAHWTMAIEGWARTVNGVLLRWCWKNEDQDPTDEHRAPRPVATRASVTGPVDG</sequence>
<reference evidence="4 5" key="2">
    <citation type="submission" date="2019-02" db="EMBL/GenBank/DDBJ databases">
        <title>'Lichenibacterium ramalinii' gen. nov. sp. nov., 'Lichenibacterium minor' gen. nov. sp. nov.</title>
        <authorList>
            <person name="Pankratov T."/>
        </authorList>
    </citation>
    <scope>NUCLEOTIDE SEQUENCE [LARGE SCALE GENOMIC DNA]</scope>
    <source>
        <strain evidence="4 5">RmlP001</strain>
    </source>
</reference>
<protein>
    <submittedName>
        <fullName evidence="4">Acyltransferase</fullName>
    </submittedName>
</protein>
<dbReference type="EMBL" id="QYBC01000015">
    <property type="protein sequence ID" value="RYB03282.1"/>
    <property type="molecule type" value="Genomic_DNA"/>
</dbReference>
<dbReference type="PANTHER" id="PTHR23028">
    <property type="entry name" value="ACETYLTRANSFERASE"/>
    <property type="match status" value="1"/>
</dbReference>
<dbReference type="GO" id="GO:0016747">
    <property type="term" value="F:acyltransferase activity, transferring groups other than amino-acyl groups"/>
    <property type="evidence" value="ECO:0007669"/>
    <property type="project" value="InterPro"/>
</dbReference>
<dbReference type="Pfam" id="PF01757">
    <property type="entry name" value="Acyl_transf_3"/>
    <property type="match status" value="1"/>
</dbReference>
<keyword evidence="5" id="KW-1185">Reference proteome</keyword>
<dbReference type="Proteomes" id="UP000289411">
    <property type="component" value="Unassembled WGS sequence"/>
</dbReference>
<comment type="caution">
    <text evidence="4">The sequence shown here is derived from an EMBL/GenBank/DDBJ whole genome shotgun (WGS) entry which is preliminary data.</text>
</comment>
<feature type="transmembrane region" description="Helical" evidence="2">
    <location>
        <begin position="282"/>
        <end position="306"/>
    </location>
</feature>
<keyword evidence="2" id="KW-1133">Transmembrane helix</keyword>
<dbReference type="RefSeq" id="WP_129220567.1">
    <property type="nucleotide sequence ID" value="NZ_QYBC01000015.1"/>
</dbReference>
<dbReference type="InterPro" id="IPR002656">
    <property type="entry name" value="Acyl_transf_3_dom"/>
</dbReference>
<keyword evidence="2" id="KW-0472">Membrane</keyword>